<feature type="region of interest" description="Disordered" evidence="2">
    <location>
        <begin position="196"/>
        <end position="246"/>
    </location>
</feature>
<evidence type="ECO:0000256" key="2">
    <source>
        <dbReference type="SAM" id="MobiDB-lite"/>
    </source>
</evidence>
<dbReference type="SMART" id="SM00343">
    <property type="entry name" value="ZnF_C2HC"/>
    <property type="match status" value="1"/>
</dbReference>
<feature type="compositionally biased region" description="Gly residues" evidence="2">
    <location>
        <begin position="219"/>
        <end position="238"/>
    </location>
</feature>
<keyword evidence="1" id="KW-0479">Metal-binding</keyword>
<dbReference type="InterPro" id="IPR036875">
    <property type="entry name" value="Znf_CCHC_sf"/>
</dbReference>
<dbReference type="OrthoDB" id="120431at2759"/>
<dbReference type="GO" id="GO:0003676">
    <property type="term" value="F:nucleic acid binding"/>
    <property type="evidence" value="ECO:0007669"/>
    <property type="project" value="InterPro"/>
</dbReference>
<feature type="region of interest" description="Disordered" evidence="2">
    <location>
        <begin position="271"/>
        <end position="295"/>
    </location>
</feature>
<dbReference type="PROSITE" id="PS50158">
    <property type="entry name" value="ZF_CCHC"/>
    <property type="match status" value="1"/>
</dbReference>
<feature type="compositionally biased region" description="Basic and acidic residues" evidence="2">
    <location>
        <begin position="278"/>
        <end position="295"/>
    </location>
</feature>
<dbReference type="EMBL" id="NBNE01018071">
    <property type="protein sequence ID" value="OWY92438.1"/>
    <property type="molecule type" value="Genomic_DNA"/>
</dbReference>
<dbReference type="STRING" id="4795.A0A225UHE6"/>
<dbReference type="SUPFAM" id="SSF57756">
    <property type="entry name" value="Retrovirus zinc finger-like domains"/>
    <property type="match status" value="1"/>
</dbReference>
<gene>
    <name evidence="4" type="ORF">PHMEG_00038570</name>
</gene>
<sequence length="402" mass="44902">RNNQFSNQFSNLSNNQFSNLSNNKSSNKPNNQYSDATLGRFHSLKGPTSFIELRDVGLADFQRRDRLARAAISRGLRGGRKSDDASKVCAMGTAHEMWESLVSDYTQRDFSYAVLLRRQLYQCSHQQDQSMADYLRTMTRLRQQLRSVGNEYAINDDEMARILLMGVAMTQRSLVEQFDLSTRQGNPPTLQQVTNALRSRDERDRMASGQEEDVVMSMNGGGRGNSLAGGRGGRGGRGGGKKPQIKCYHCKKPGHFKRDCYQYLNKKAKVQDEQSTVVRKEDGSKKKKKKNDDKRKVGLVDHMEILNAGESSSEDEGMVGMVLPTATKRDQSQWMLDTGTSTHVCVDREAFTTQKQSKMSFKVWNGQVTHGVMSGTVVIHTKNLAGCGSLGGYGGQWLADVQ</sequence>
<dbReference type="AlphaFoldDB" id="A0A225UHE6"/>
<evidence type="ECO:0000313" key="4">
    <source>
        <dbReference type="EMBL" id="OWY92438.1"/>
    </source>
</evidence>
<dbReference type="InterPro" id="IPR001878">
    <property type="entry name" value="Znf_CCHC"/>
</dbReference>
<dbReference type="Gene3D" id="4.10.60.10">
    <property type="entry name" value="Zinc finger, CCHC-type"/>
    <property type="match status" value="1"/>
</dbReference>
<comment type="caution">
    <text evidence="4">The sequence shown here is derived from an EMBL/GenBank/DDBJ whole genome shotgun (WGS) entry which is preliminary data.</text>
</comment>
<keyword evidence="1" id="KW-0863">Zinc-finger</keyword>
<accession>A0A225UHE6</accession>
<evidence type="ECO:0000256" key="1">
    <source>
        <dbReference type="PROSITE-ProRule" id="PRU00047"/>
    </source>
</evidence>
<name>A0A225UHE6_9STRA</name>
<dbReference type="GO" id="GO:0008270">
    <property type="term" value="F:zinc ion binding"/>
    <property type="evidence" value="ECO:0007669"/>
    <property type="project" value="UniProtKB-KW"/>
</dbReference>
<keyword evidence="5" id="KW-1185">Reference proteome</keyword>
<feature type="compositionally biased region" description="Low complexity" evidence="2">
    <location>
        <begin position="1"/>
        <end position="32"/>
    </location>
</feature>
<feature type="region of interest" description="Disordered" evidence="2">
    <location>
        <begin position="1"/>
        <end position="38"/>
    </location>
</feature>
<evidence type="ECO:0000259" key="3">
    <source>
        <dbReference type="PROSITE" id="PS50158"/>
    </source>
</evidence>
<protein>
    <recommendedName>
        <fullName evidence="3">CCHC-type domain-containing protein</fullName>
    </recommendedName>
</protein>
<reference evidence="5" key="1">
    <citation type="submission" date="2017-03" db="EMBL/GenBank/DDBJ databases">
        <title>Phytopthora megakarya and P. palmivora, two closely related causual agents of cacao black pod achieved similar genome size and gene model numbers by different mechanisms.</title>
        <authorList>
            <person name="Ali S."/>
            <person name="Shao J."/>
            <person name="Larry D.J."/>
            <person name="Kronmiller B."/>
            <person name="Shen D."/>
            <person name="Strem M.D."/>
            <person name="Melnick R.L."/>
            <person name="Guiltinan M.J."/>
            <person name="Tyler B.M."/>
            <person name="Meinhardt L.W."/>
            <person name="Bailey B.A."/>
        </authorList>
    </citation>
    <scope>NUCLEOTIDE SEQUENCE [LARGE SCALE GENOMIC DNA]</scope>
    <source>
        <strain evidence="5">zdho120</strain>
    </source>
</reference>
<keyword evidence="1" id="KW-0862">Zinc</keyword>
<evidence type="ECO:0000313" key="5">
    <source>
        <dbReference type="Proteomes" id="UP000198211"/>
    </source>
</evidence>
<feature type="non-terminal residue" evidence="4">
    <location>
        <position position="1"/>
    </location>
</feature>
<feature type="domain" description="CCHC-type" evidence="3">
    <location>
        <begin position="246"/>
        <end position="260"/>
    </location>
</feature>
<dbReference type="Pfam" id="PF00098">
    <property type="entry name" value="zf-CCHC"/>
    <property type="match status" value="1"/>
</dbReference>
<dbReference type="Pfam" id="PF14223">
    <property type="entry name" value="Retrotran_gag_2"/>
    <property type="match status" value="1"/>
</dbReference>
<proteinExistence type="predicted"/>
<organism evidence="4 5">
    <name type="scientific">Phytophthora megakarya</name>
    <dbReference type="NCBI Taxonomy" id="4795"/>
    <lineage>
        <taxon>Eukaryota</taxon>
        <taxon>Sar</taxon>
        <taxon>Stramenopiles</taxon>
        <taxon>Oomycota</taxon>
        <taxon>Peronosporomycetes</taxon>
        <taxon>Peronosporales</taxon>
        <taxon>Peronosporaceae</taxon>
        <taxon>Phytophthora</taxon>
    </lineage>
</organism>
<dbReference type="Proteomes" id="UP000198211">
    <property type="component" value="Unassembled WGS sequence"/>
</dbReference>